<organism evidence="1 2">
    <name type="scientific">Schizopora paradoxa</name>
    <dbReference type="NCBI Taxonomy" id="27342"/>
    <lineage>
        <taxon>Eukaryota</taxon>
        <taxon>Fungi</taxon>
        <taxon>Dikarya</taxon>
        <taxon>Basidiomycota</taxon>
        <taxon>Agaricomycotina</taxon>
        <taxon>Agaricomycetes</taxon>
        <taxon>Hymenochaetales</taxon>
        <taxon>Schizoporaceae</taxon>
        <taxon>Schizopora</taxon>
    </lineage>
</organism>
<sequence>MPQPIPMNVGNGTDATNEIVPLSEPSLVLLFVLASIYPHVEIPSIASFADAHVVADAADKYDMFRVREVLRIAVLANESLRKVPLRLYHLARKCKWGDVIASSSEMTLDWNLMTGPLPNDATALNEHEADRRTHWQRRALRADASALGAKASSVKRAQFGLFDGFPRAL</sequence>
<dbReference type="OrthoDB" id="3266199at2759"/>
<dbReference type="Proteomes" id="UP000053477">
    <property type="component" value="Unassembled WGS sequence"/>
</dbReference>
<protein>
    <recommendedName>
        <fullName evidence="3">BTB domain-containing protein</fullName>
    </recommendedName>
</protein>
<dbReference type="EMBL" id="KQ086012">
    <property type="protein sequence ID" value="KLO10963.1"/>
    <property type="molecule type" value="Genomic_DNA"/>
</dbReference>
<accession>A0A0H2RNE8</accession>
<dbReference type="AlphaFoldDB" id="A0A0H2RNE8"/>
<gene>
    <name evidence="1" type="ORF">SCHPADRAFT_906424</name>
</gene>
<keyword evidence="2" id="KW-1185">Reference proteome</keyword>
<evidence type="ECO:0000313" key="1">
    <source>
        <dbReference type="EMBL" id="KLO10963.1"/>
    </source>
</evidence>
<evidence type="ECO:0008006" key="3">
    <source>
        <dbReference type="Google" id="ProtNLM"/>
    </source>
</evidence>
<evidence type="ECO:0000313" key="2">
    <source>
        <dbReference type="Proteomes" id="UP000053477"/>
    </source>
</evidence>
<name>A0A0H2RNE8_9AGAM</name>
<proteinExistence type="predicted"/>
<dbReference type="InParanoid" id="A0A0H2RNE8"/>
<reference evidence="1 2" key="1">
    <citation type="submission" date="2015-04" db="EMBL/GenBank/DDBJ databases">
        <title>Complete genome sequence of Schizopora paradoxa KUC8140, a cosmopolitan wood degrader in East Asia.</title>
        <authorList>
            <consortium name="DOE Joint Genome Institute"/>
            <person name="Min B."/>
            <person name="Park H."/>
            <person name="Jang Y."/>
            <person name="Kim J.-J."/>
            <person name="Kim K.H."/>
            <person name="Pangilinan J."/>
            <person name="Lipzen A."/>
            <person name="Riley R."/>
            <person name="Grigoriev I.V."/>
            <person name="Spatafora J.W."/>
            <person name="Choi I.-G."/>
        </authorList>
    </citation>
    <scope>NUCLEOTIDE SEQUENCE [LARGE SCALE GENOMIC DNA]</scope>
    <source>
        <strain evidence="1 2">KUC8140</strain>
    </source>
</reference>